<reference evidence="2 3" key="1">
    <citation type="journal article" date="2012" name="Stand. Genomic Sci.">
        <title>Complete genome sequence of the melanogenic marine bacterium Marinomonas mediterranea type strain (MMB-1(T)).</title>
        <authorList>
            <person name="Lucas-Elio P."/>
            <person name="Goodwin L."/>
            <person name="Woyke T."/>
            <person name="Pitluck S."/>
            <person name="Nolan M."/>
            <person name="Kyrpides N.C."/>
            <person name="Detter J.C."/>
            <person name="Copeland A."/>
            <person name="Teshima H."/>
            <person name="Bruce D."/>
            <person name="Detter C."/>
            <person name="Tapia R."/>
            <person name="Han S."/>
            <person name="Land M.L."/>
            <person name="Ivanova N."/>
            <person name="Mikhailova N."/>
            <person name="Johnston A.W."/>
            <person name="Sanchez-Amat A."/>
        </authorList>
    </citation>
    <scope>NUCLEOTIDE SEQUENCE [LARGE SCALE GENOMIC DNA]</scope>
    <source>
        <strain evidence="3">ATCC 700492 / JCM 21426 / NBRC 103028 / MMB-1</strain>
    </source>
</reference>
<dbReference type="HOGENOM" id="CLU_1739747_0_0_6"/>
<protein>
    <submittedName>
        <fullName evidence="2">Uncharacterized protein</fullName>
    </submittedName>
</protein>
<evidence type="ECO:0000313" key="2">
    <source>
        <dbReference type="EMBL" id="ADZ91903.1"/>
    </source>
</evidence>
<dbReference type="RefSeq" id="WP_013661806.1">
    <property type="nucleotide sequence ID" value="NC_015276.1"/>
</dbReference>
<dbReference type="InterPro" id="IPR021070">
    <property type="entry name" value="Killing_trait_RebB"/>
</dbReference>
<feature type="compositionally biased region" description="Acidic residues" evidence="1">
    <location>
        <begin position="110"/>
        <end position="122"/>
    </location>
</feature>
<dbReference type="PATRIC" id="fig|717774.3.peg.2758"/>
<evidence type="ECO:0000256" key="1">
    <source>
        <dbReference type="SAM" id="MobiDB-lite"/>
    </source>
</evidence>
<dbReference type="STRING" id="717774.Marme_2672"/>
<keyword evidence="3" id="KW-1185">Reference proteome</keyword>
<dbReference type="EMBL" id="CP002583">
    <property type="protein sequence ID" value="ADZ91903.1"/>
    <property type="molecule type" value="Genomic_DNA"/>
</dbReference>
<feature type="region of interest" description="Disordered" evidence="1">
    <location>
        <begin position="79"/>
        <end position="124"/>
    </location>
</feature>
<organism evidence="2 3">
    <name type="scientific">Marinomonas mediterranea (strain ATCC 700492 / JCM 21426 / NBRC 103028 / MMB-1)</name>
    <dbReference type="NCBI Taxonomy" id="717774"/>
    <lineage>
        <taxon>Bacteria</taxon>
        <taxon>Pseudomonadati</taxon>
        <taxon>Pseudomonadota</taxon>
        <taxon>Gammaproteobacteria</taxon>
        <taxon>Oceanospirillales</taxon>
        <taxon>Oceanospirillaceae</taxon>
        <taxon>Marinomonas</taxon>
    </lineage>
</organism>
<sequence length="141" mass="15734">MKQQDTRFQNEFEYELPQNAMDDFNTLQSFSAQPTTLLETTLTDTLGLSMHNAVTNQQQSQMTTAASVTNACARLLQTKSAEPIKVGKEAKHGKKAPEEAASFDVSSSSDSEDSDDVNESEDTEKKSGFFRFFFRSKRSKS</sequence>
<feature type="compositionally biased region" description="Basic and acidic residues" evidence="1">
    <location>
        <begin position="85"/>
        <end position="98"/>
    </location>
</feature>
<evidence type="ECO:0000313" key="3">
    <source>
        <dbReference type="Proteomes" id="UP000001062"/>
    </source>
</evidence>
<feature type="compositionally biased region" description="Low complexity" evidence="1">
    <location>
        <begin position="99"/>
        <end position="109"/>
    </location>
</feature>
<accession>F2JXK3</accession>
<dbReference type="OrthoDB" id="6314630at2"/>
<dbReference type="Proteomes" id="UP000001062">
    <property type="component" value="Chromosome"/>
</dbReference>
<name>F2JXK3_MARM1</name>
<proteinExistence type="predicted"/>
<dbReference type="KEGG" id="mme:Marme_2672"/>
<gene>
    <name evidence="2" type="ordered locus">Marme_2672</name>
</gene>
<dbReference type="AlphaFoldDB" id="F2JXK3"/>
<dbReference type="Pfam" id="PF11747">
    <property type="entry name" value="RebB"/>
    <property type="match status" value="1"/>
</dbReference>